<accession>A0A944GVN3</accession>
<sequence length="316" mass="35145">MKVLITEVIWDQGITTLQEEGIEVYYDKDLWAKRETLLEIVKDFDAIIVRNQTKVDQELLIECTKLKVIGRLGVGLDNIDVVKAKEKGIHVVMARHANATSVAEYVMAAILSAKRPIHEANEDVKNGYWDRRKHTGEELYQKTIGLIGLGEIAHRVAKRATAFGMEVIGYDPFITEYDHIVAETGVRIKSSLDEILVNSDFISIHVPLTPSTKDLISTQQLKSMKPSAFLINTSRGGIIDEKALCDSLMNHEIAGVFLDVLESEPVDPSNKLLDFKNAIFSPHIAGLTTESQIRISLLVAKEVGKLLKGQKSLCVV</sequence>
<dbReference type="InterPro" id="IPR029753">
    <property type="entry name" value="D-isomer_DH_CS"/>
</dbReference>
<evidence type="ECO:0000256" key="3">
    <source>
        <dbReference type="ARBA" id="ARBA00023027"/>
    </source>
</evidence>
<dbReference type="InterPro" id="IPR006139">
    <property type="entry name" value="D-isomer_2_OHA_DH_cat_dom"/>
</dbReference>
<reference evidence="7 8" key="1">
    <citation type="journal article" date="2021" name="Microorganisms">
        <title>Bacterial Dimethylsulfoniopropionate Biosynthesis in the East China Sea.</title>
        <authorList>
            <person name="Liu J."/>
            <person name="Zhang Y."/>
            <person name="Liu J."/>
            <person name="Zhong H."/>
            <person name="Williams B.T."/>
            <person name="Zheng Y."/>
            <person name="Curson A.R.J."/>
            <person name="Sun C."/>
            <person name="Sun H."/>
            <person name="Song D."/>
            <person name="Wagner Mackenzie B."/>
            <person name="Bermejo Martinez A."/>
            <person name="Todd J.D."/>
            <person name="Zhang X.H."/>
        </authorList>
    </citation>
    <scope>NUCLEOTIDE SEQUENCE [LARGE SCALE GENOMIC DNA]</scope>
    <source>
        <strain evidence="7 8">ESS08</strain>
    </source>
</reference>
<evidence type="ECO:0000256" key="1">
    <source>
        <dbReference type="ARBA" id="ARBA00005854"/>
    </source>
</evidence>
<protein>
    <submittedName>
        <fullName evidence="7">Hydroxyacid dehydrogenase</fullName>
    </submittedName>
</protein>
<dbReference type="SUPFAM" id="SSF51735">
    <property type="entry name" value="NAD(P)-binding Rossmann-fold domains"/>
    <property type="match status" value="1"/>
</dbReference>
<dbReference type="PANTHER" id="PTHR42789">
    <property type="entry name" value="D-ISOMER SPECIFIC 2-HYDROXYACID DEHYDROGENASE FAMILY PROTEIN (AFU_ORTHOLOGUE AFUA_6G10090)"/>
    <property type="match status" value="1"/>
</dbReference>
<comment type="similarity">
    <text evidence="1 4">Belongs to the D-isomer specific 2-hydroxyacid dehydrogenase family.</text>
</comment>
<proteinExistence type="inferred from homology"/>
<evidence type="ECO:0000313" key="8">
    <source>
        <dbReference type="Proteomes" id="UP000761411"/>
    </source>
</evidence>
<dbReference type="InterPro" id="IPR036291">
    <property type="entry name" value="NAD(P)-bd_dom_sf"/>
</dbReference>
<gene>
    <name evidence="7" type="ORF">DYI25_04460</name>
</gene>
<dbReference type="InterPro" id="IPR050857">
    <property type="entry name" value="D-2-hydroxyacid_DH"/>
</dbReference>
<dbReference type="SUPFAM" id="SSF52283">
    <property type="entry name" value="Formate/glycerate dehydrogenase catalytic domain-like"/>
    <property type="match status" value="1"/>
</dbReference>
<evidence type="ECO:0000256" key="4">
    <source>
        <dbReference type="RuleBase" id="RU003719"/>
    </source>
</evidence>
<name>A0A944GVN3_9BACI</name>
<evidence type="ECO:0000259" key="6">
    <source>
        <dbReference type="Pfam" id="PF02826"/>
    </source>
</evidence>
<dbReference type="AlphaFoldDB" id="A0A944GVN3"/>
<dbReference type="EMBL" id="QTKX01000001">
    <property type="protein sequence ID" value="MBS8263694.1"/>
    <property type="molecule type" value="Genomic_DNA"/>
</dbReference>
<dbReference type="RefSeq" id="WP_213367245.1">
    <property type="nucleotide sequence ID" value="NZ_QTKX01000001.1"/>
</dbReference>
<dbReference type="Gene3D" id="3.40.50.720">
    <property type="entry name" value="NAD(P)-binding Rossmann-like Domain"/>
    <property type="match status" value="2"/>
</dbReference>
<organism evidence="7 8">
    <name type="scientific">Mesobacillus boroniphilus</name>
    <dbReference type="NCBI Taxonomy" id="308892"/>
    <lineage>
        <taxon>Bacteria</taxon>
        <taxon>Bacillati</taxon>
        <taxon>Bacillota</taxon>
        <taxon>Bacilli</taxon>
        <taxon>Bacillales</taxon>
        <taxon>Bacillaceae</taxon>
        <taxon>Mesobacillus</taxon>
    </lineage>
</organism>
<dbReference type="GO" id="GO:0051287">
    <property type="term" value="F:NAD binding"/>
    <property type="evidence" value="ECO:0007669"/>
    <property type="project" value="InterPro"/>
</dbReference>
<dbReference type="Pfam" id="PF02826">
    <property type="entry name" value="2-Hacid_dh_C"/>
    <property type="match status" value="1"/>
</dbReference>
<dbReference type="Proteomes" id="UP000761411">
    <property type="component" value="Unassembled WGS sequence"/>
</dbReference>
<dbReference type="Pfam" id="PF00389">
    <property type="entry name" value="2-Hacid_dh"/>
    <property type="match status" value="1"/>
</dbReference>
<dbReference type="FunFam" id="3.40.50.720:FF:000203">
    <property type="entry name" value="D-3-phosphoglycerate dehydrogenase (SerA)"/>
    <property type="match status" value="1"/>
</dbReference>
<dbReference type="InterPro" id="IPR006140">
    <property type="entry name" value="D-isomer_DH_NAD-bd"/>
</dbReference>
<comment type="caution">
    <text evidence="7">The sequence shown here is derived from an EMBL/GenBank/DDBJ whole genome shotgun (WGS) entry which is preliminary data.</text>
</comment>
<keyword evidence="8" id="KW-1185">Reference proteome</keyword>
<feature type="domain" description="D-isomer specific 2-hydroxyacid dehydrogenase NAD-binding" evidence="6">
    <location>
        <begin position="107"/>
        <end position="285"/>
    </location>
</feature>
<evidence type="ECO:0000313" key="7">
    <source>
        <dbReference type="EMBL" id="MBS8263694.1"/>
    </source>
</evidence>
<feature type="domain" description="D-isomer specific 2-hydroxyacid dehydrogenase catalytic" evidence="5">
    <location>
        <begin position="3"/>
        <end position="313"/>
    </location>
</feature>
<keyword evidence="3" id="KW-0520">NAD</keyword>
<keyword evidence="2 4" id="KW-0560">Oxidoreductase</keyword>
<evidence type="ECO:0000256" key="2">
    <source>
        <dbReference type="ARBA" id="ARBA00023002"/>
    </source>
</evidence>
<dbReference type="GO" id="GO:0016616">
    <property type="term" value="F:oxidoreductase activity, acting on the CH-OH group of donors, NAD or NADP as acceptor"/>
    <property type="evidence" value="ECO:0007669"/>
    <property type="project" value="InterPro"/>
</dbReference>
<dbReference type="CDD" id="cd12173">
    <property type="entry name" value="PGDH_4"/>
    <property type="match status" value="1"/>
</dbReference>
<dbReference type="PANTHER" id="PTHR42789:SF1">
    <property type="entry name" value="D-ISOMER SPECIFIC 2-HYDROXYACID DEHYDROGENASE FAMILY PROTEIN (AFU_ORTHOLOGUE AFUA_6G10090)"/>
    <property type="match status" value="1"/>
</dbReference>
<evidence type="ECO:0000259" key="5">
    <source>
        <dbReference type="Pfam" id="PF00389"/>
    </source>
</evidence>
<dbReference type="PROSITE" id="PS00671">
    <property type="entry name" value="D_2_HYDROXYACID_DH_3"/>
    <property type="match status" value="1"/>
</dbReference>
<dbReference type="PROSITE" id="PS00670">
    <property type="entry name" value="D_2_HYDROXYACID_DH_2"/>
    <property type="match status" value="1"/>
</dbReference>